<reference evidence="1 3" key="2">
    <citation type="submission" date="2018-07" db="EMBL/GenBank/DDBJ databases">
        <title>The Genome Sequence of Enterococcus sp. DIV0659b.</title>
        <authorList>
            <consortium name="The Broad Institute Genomics Platform"/>
            <consortium name="The Broad Institute Genomic Center for Infectious Diseases"/>
            <person name="Earl A."/>
            <person name="Manson A."/>
            <person name="Schwartman J."/>
            <person name="Gilmore M."/>
            <person name="Abouelleil A."/>
            <person name="Cao P."/>
            <person name="Chapman S."/>
            <person name="Cusick C."/>
            <person name="Shea T."/>
            <person name="Young S."/>
            <person name="Neafsey D."/>
            <person name="Nusbaum C."/>
            <person name="Birren B."/>
        </authorList>
    </citation>
    <scope>NUCLEOTIDE SEQUENCE [LARGE SCALE GENOMIC DNA]</scope>
    <source>
        <strain evidence="1 3">4G2_DIV0659</strain>
    </source>
</reference>
<dbReference type="EMBL" id="NGLE01000001">
    <property type="protein sequence ID" value="OTO09596.1"/>
    <property type="molecule type" value="Genomic_DNA"/>
</dbReference>
<dbReference type="STRING" id="1834181.A5880_000275"/>
<evidence type="ECO:0000313" key="3">
    <source>
        <dbReference type="Proteomes" id="UP000195139"/>
    </source>
</evidence>
<proteinExistence type="predicted"/>
<sequence>MQFEKVKKKMIQCDVFIENEAVKLLSELKEENTSFGNIRKVLGALPTNDSFGFVVRKARELLEKEIDAITIK</sequence>
<dbReference type="RefSeq" id="WP_086329237.1">
    <property type="nucleotide sequence ID" value="NZ_NGLE02000001.1"/>
</dbReference>
<dbReference type="EMBL" id="NGLE02000001">
    <property type="protein sequence ID" value="MEI5994787.1"/>
    <property type="molecule type" value="Genomic_DNA"/>
</dbReference>
<dbReference type="OrthoDB" id="9904614at2"/>
<dbReference type="AlphaFoldDB" id="A0A242CHA1"/>
<protein>
    <submittedName>
        <fullName evidence="2">Uncharacterized protein</fullName>
    </submittedName>
</protein>
<gene>
    <name evidence="2" type="ORF">A5880_000275</name>
    <name evidence="1" type="ORF">A5880_002373</name>
</gene>
<keyword evidence="3" id="KW-1185">Reference proteome</keyword>
<evidence type="ECO:0000313" key="2">
    <source>
        <dbReference type="EMBL" id="OTO09596.1"/>
    </source>
</evidence>
<accession>A0A242CHA1</accession>
<reference evidence="2" key="1">
    <citation type="submission" date="2017-05" db="EMBL/GenBank/DDBJ databases">
        <title>The Genome Sequence of Enterococcus sp. 4G2_DIV0659.</title>
        <authorList>
            <consortium name="The Broad Institute Genomics Platform"/>
            <consortium name="The Broad Institute Genomic Center for Infectious Diseases"/>
            <person name="Earl A."/>
            <person name="Manson A."/>
            <person name="Schwartman J."/>
            <person name="Gilmore M."/>
            <person name="Abouelleil A."/>
            <person name="Cao P."/>
            <person name="Chapman S."/>
            <person name="Cusick C."/>
            <person name="Shea T."/>
            <person name="Young S."/>
            <person name="Neafsey D."/>
            <person name="Nusbaum C."/>
            <person name="Birren B."/>
        </authorList>
    </citation>
    <scope>NUCLEOTIDE SEQUENCE [LARGE SCALE GENOMIC DNA]</scope>
    <source>
        <strain evidence="2">4G2_DIV0659</strain>
    </source>
</reference>
<name>A0A242CHA1_9ENTE</name>
<evidence type="ECO:0000313" key="1">
    <source>
        <dbReference type="EMBL" id="MEI5994787.1"/>
    </source>
</evidence>
<comment type="caution">
    <text evidence="2">The sequence shown here is derived from an EMBL/GenBank/DDBJ whole genome shotgun (WGS) entry which is preliminary data.</text>
</comment>
<organism evidence="2">
    <name type="scientific">Candidatus Enterococcus mansonii</name>
    <dbReference type="NCBI Taxonomy" id="1834181"/>
    <lineage>
        <taxon>Bacteria</taxon>
        <taxon>Bacillati</taxon>
        <taxon>Bacillota</taxon>
        <taxon>Bacilli</taxon>
        <taxon>Lactobacillales</taxon>
        <taxon>Enterococcaceae</taxon>
        <taxon>Enterococcus</taxon>
    </lineage>
</organism>
<dbReference type="Proteomes" id="UP000195139">
    <property type="component" value="Unassembled WGS sequence"/>
</dbReference>